<dbReference type="EMBL" id="JBHMQT010000003">
    <property type="protein sequence ID" value="MFC0860876.1"/>
    <property type="molecule type" value="Genomic_DNA"/>
</dbReference>
<feature type="transmembrane region" description="Helical" evidence="7">
    <location>
        <begin position="57"/>
        <end position="76"/>
    </location>
</feature>
<name>A0ABV6U195_9ACTN</name>
<comment type="caution">
    <text evidence="9">The sequence shown here is derived from an EMBL/GenBank/DDBJ whole genome shotgun (WGS) entry which is preliminary data.</text>
</comment>
<proteinExistence type="inferred from homology"/>
<sequence>MGDPLLDWLGGLSGPVVYAAVATLVFAEDALFLGFVLPGETAVLLGGVLAGQGKVSVYWLGLVVVLAAVAGDSVGYQVGRHFGSTIVTARPLRRHQDRVAQAQNLIHRWGPAGVFLGRFFAFFRATMPALAGISHMRYRQFLLFNVLGGMLWGVGYTLLGYFAGAAYRQVEKIAGSVVAALLAAIVVTALVIWHLRRRRAGAPGGRGSPH</sequence>
<feature type="transmembrane region" description="Helical" evidence="7">
    <location>
        <begin position="173"/>
        <end position="193"/>
    </location>
</feature>
<feature type="transmembrane region" description="Helical" evidence="7">
    <location>
        <begin position="141"/>
        <end position="167"/>
    </location>
</feature>
<feature type="transmembrane region" description="Helical" evidence="7">
    <location>
        <begin position="115"/>
        <end position="134"/>
    </location>
</feature>
<evidence type="ECO:0000256" key="3">
    <source>
        <dbReference type="ARBA" id="ARBA00022475"/>
    </source>
</evidence>
<dbReference type="InterPro" id="IPR032818">
    <property type="entry name" value="DedA-like"/>
</dbReference>
<dbReference type="Proteomes" id="UP001589870">
    <property type="component" value="Unassembled WGS sequence"/>
</dbReference>
<evidence type="ECO:0000256" key="4">
    <source>
        <dbReference type="ARBA" id="ARBA00022692"/>
    </source>
</evidence>
<comment type="similarity">
    <text evidence="2 7">Belongs to the DedA family.</text>
</comment>
<comment type="subcellular location">
    <subcellularLocation>
        <location evidence="1 7">Cell membrane</location>
        <topology evidence="1 7">Multi-pass membrane protein</topology>
    </subcellularLocation>
</comment>
<dbReference type="Pfam" id="PF09335">
    <property type="entry name" value="VTT_dom"/>
    <property type="match status" value="1"/>
</dbReference>
<keyword evidence="4 7" id="KW-0812">Transmembrane</keyword>
<gene>
    <name evidence="9" type="ORF">ACFHYQ_01065</name>
</gene>
<organism evidence="9 10">
    <name type="scientific">Sphaerimonospora cavernae</name>
    <dbReference type="NCBI Taxonomy" id="1740611"/>
    <lineage>
        <taxon>Bacteria</taxon>
        <taxon>Bacillati</taxon>
        <taxon>Actinomycetota</taxon>
        <taxon>Actinomycetes</taxon>
        <taxon>Streptosporangiales</taxon>
        <taxon>Streptosporangiaceae</taxon>
        <taxon>Sphaerimonospora</taxon>
    </lineage>
</organism>
<keyword evidence="5 7" id="KW-1133">Transmembrane helix</keyword>
<evidence type="ECO:0000256" key="5">
    <source>
        <dbReference type="ARBA" id="ARBA00022989"/>
    </source>
</evidence>
<dbReference type="InterPro" id="IPR032816">
    <property type="entry name" value="VTT_dom"/>
</dbReference>
<keyword evidence="3 7" id="KW-1003">Cell membrane</keyword>
<evidence type="ECO:0000259" key="8">
    <source>
        <dbReference type="Pfam" id="PF09335"/>
    </source>
</evidence>
<protein>
    <submittedName>
        <fullName evidence="9">DedA family protein</fullName>
    </submittedName>
</protein>
<evidence type="ECO:0000256" key="6">
    <source>
        <dbReference type="ARBA" id="ARBA00023136"/>
    </source>
</evidence>
<feature type="domain" description="VTT" evidence="8">
    <location>
        <begin position="37"/>
        <end position="161"/>
    </location>
</feature>
<dbReference type="PANTHER" id="PTHR30353:SF15">
    <property type="entry name" value="INNER MEMBRANE PROTEIN YABI"/>
    <property type="match status" value="1"/>
</dbReference>
<evidence type="ECO:0000256" key="7">
    <source>
        <dbReference type="RuleBase" id="RU367016"/>
    </source>
</evidence>
<dbReference type="PANTHER" id="PTHR30353">
    <property type="entry name" value="INNER MEMBRANE PROTEIN DEDA-RELATED"/>
    <property type="match status" value="1"/>
</dbReference>
<reference evidence="9 10" key="1">
    <citation type="submission" date="2024-09" db="EMBL/GenBank/DDBJ databases">
        <authorList>
            <person name="Sun Q."/>
            <person name="Mori K."/>
        </authorList>
    </citation>
    <scope>NUCLEOTIDE SEQUENCE [LARGE SCALE GENOMIC DNA]</scope>
    <source>
        <strain evidence="9 10">TBRC 1851</strain>
    </source>
</reference>
<accession>A0ABV6U195</accession>
<evidence type="ECO:0000256" key="2">
    <source>
        <dbReference type="ARBA" id="ARBA00010792"/>
    </source>
</evidence>
<keyword evidence="6 7" id="KW-0472">Membrane</keyword>
<keyword evidence="10" id="KW-1185">Reference proteome</keyword>
<evidence type="ECO:0000313" key="9">
    <source>
        <dbReference type="EMBL" id="MFC0860876.1"/>
    </source>
</evidence>
<dbReference type="RefSeq" id="WP_394299133.1">
    <property type="nucleotide sequence ID" value="NZ_JBHMQT010000003.1"/>
</dbReference>
<feature type="transmembrane region" description="Helical" evidence="7">
    <location>
        <begin position="16"/>
        <end position="37"/>
    </location>
</feature>
<evidence type="ECO:0000313" key="10">
    <source>
        <dbReference type="Proteomes" id="UP001589870"/>
    </source>
</evidence>
<evidence type="ECO:0000256" key="1">
    <source>
        <dbReference type="ARBA" id="ARBA00004651"/>
    </source>
</evidence>